<dbReference type="PANTHER" id="PTHR11839:SF18">
    <property type="entry name" value="NUDIX HYDROLASE DOMAIN-CONTAINING PROTEIN"/>
    <property type="match status" value="1"/>
</dbReference>
<dbReference type="AlphaFoldDB" id="A0ABD5RDT7"/>
<evidence type="ECO:0000313" key="4">
    <source>
        <dbReference type="EMBL" id="MFC5368158.1"/>
    </source>
</evidence>
<proteinExistence type="predicted"/>
<dbReference type="PROSITE" id="PS51462">
    <property type="entry name" value="NUDIX"/>
    <property type="match status" value="1"/>
</dbReference>
<feature type="domain" description="Nudix hydrolase" evidence="3">
    <location>
        <begin position="44"/>
        <end position="175"/>
    </location>
</feature>
<evidence type="ECO:0000313" key="5">
    <source>
        <dbReference type="Proteomes" id="UP001596201"/>
    </source>
</evidence>
<dbReference type="Gene3D" id="3.90.79.10">
    <property type="entry name" value="Nucleoside Triphosphate Pyrophosphohydrolase"/>
    <property type="match status" value="1"/>
</dbReference>
<gene>
    <name evidence="4" type="ORF">ACFPJ5_14575</name>
</gene>
<dbReference type="PROSITE" id="PS00893">
    <property type="entry name" value="NUDIX_BOX"/>
    <property type="match status" value="1"/>
</dbReference>
<evidence type="ECO:0000259" key="3">
    <source>
        <dbReference type="PROSITE" id="PS51462"/>
    </source>
</evidence>
<dbReference type="EMBL" id="JBHSKX010000002">
    <property type="protein sequence ID" value="MFC5368158.1"/>
    <property type="molecule type" value="Genomic_DNA"/>
</dbReference>
<comment type="cofactor">
    <cofactor evidence="1">
        <name>Mg(2+)</name>
        <dbReference type="ChEBI" id="CHEBI:18420"/>
    </cofactor>
</comment>
<evidence type="ECO:0000256" key="2">
    <source>
        <dbReference type="ARBA" id="ARBA00022801"/>
    </source>
</evidence>
<dbReference type="PANTHER" id="PTHR11839">
    <property type="entry name" value="UDP/ADP-SUGAR PYROPHOSPHATASE"/>
    <property type="match status" value="1"/>
</dbReference>
<organism evidence="4 5">
    <name type="scientific">Salinirubrum litoreum</name>
    <dbReference type="NCBI Taxonomy" id="1126234"/>
    <lineage>
        <taxon>Archaea</taxon>
        <taxon>Methanobacteriati</taxon>
        <taxon>Methanobacteriota</taxon>
        <taxon>Stenosarchaea group</taxon>
        <taxon>Halobacteria</taxon>
        <taxon>Halobacteriales</taxon>
        <taxon>Haloferacaceae</taxon>
        <taxon>Salinirubrum</taxon>
    </lineage>
</organism>
<sequence length="182" mass="20405">MRHESLADPEWPVIESETEYETGWFTGGYDLVEQPDGSRKKYYWAELATAVVVVARTDDQLLFVEQYRPTIRETQLELPAGIVERGESFTTAAARELQEETGFAPSGTSLIQEFWCSTGLLRHRRGFVFAEGLEPAERELDSNEFLTPQTVPVDEALDVARAQPTNDATVEGILLAHEDGLL</sequence>
<evidence type="ECO:0000256" key="1">
    <source>
        <dbReference type="ARBA" id="ARBA00001946"/>
    </source>
</evidence>
<dbReference type="SUPFAM" id="SSF55811">
    <property type="entry name" value="Nudix"/>
    <property type="match status" value="1"/>
</dbReference>
<protein>
    <submittedName>
        <fullName evidence="4">NUDIX hydrolase</fullName>
        <ecNumber evidence="4">3.6.-.-</ecNumber>
    </submittedName>
</protein>
<dbReference type="GO" id="GO:0016787">
    <property type="term" value="F:hydrolase activity"/>
    <property type="evidence" value="ECO:0007669"/>
    <property type="project" value="UniProtKB-KW"/>
</dbReference>
<accession>A0ABD5RDT7</accession>
<name>A0ABD5RDT7_9EURY</name>
<keyword evidence="2 4" id="KW-0378">Hydrolase</keyword>
<keyword evidence="5" id="KW-1185">Reference proteome</keyword>
<dbReference type="CDD" id="cd03424">
    <property type="entry name" value="NUDIX_ADPRase_Nudt5_UGPPase_Nudt14"/>
    <property type="match status" value="1"/>
</dbReference>
<dbReference type="RefSeq" id="WP_227230391.1">
    <property type="nucleotide sequence ID" value="NZ_JAJCVJ010000002.1"/>
</dbReference>
<comment type="caution">
    <text evidence="4">The sequence shown here is derived from an EMBL/GenBank/DDBJ whole genome shotgun (WGS) entry which is preliminary data.</text>
</comment>
<dbReference type="Proteomes" id="UP001596201">
    <property type="component" value="Unassembled WGS sequence"/>
</dbReference>
<dbReference type="Pfam" id="PF00293">
    <property type="entry name" value="NUDIX"/>
    <property type="match status" value="1"/>
</dbReference>
<dbReference type="EC" id="3.6.-.-" evidence="4"/>
<reference evidence="4 5" key="1">
    <citation type="journal article" date="2019" name="Int. J. Syst. Evol. Microbiol.">
        <title>The Global Catalogue of Microorganisms (GCM) 10K type strain sequencing project: providing services to taxonomists for standard genome sequencing and annotation.</title>
        <authorList>
            <consortium name="The Broad Institute Genomics Platform"/>
            <consortium name="The Broad Institute Genome Sequencing Center for Infectious Disease"/>
            <person name="Wu L."/>
            <person name="Ma J."/>
        </authorList>
    </citation>
    <scope>NUCLEOTIDE SEQUENCE [LARGE SCALE GENOMIC DNA]</scope>
    <source>
        <strain evidence="4 5">CGMCC 1.12237</strain>
    </source>
</reference>
<dbReference type="InterPro" id="IPR020084">
    <property type="entry name" value="NUDIX_hydrolase_CS"/>
</dbReference>
<dbReference type="InterPro" id="IPR000086">
    <property type="entry name" value="NUDIX_hydrolase_dom"/>
</dbReference>
<dbReference type="InterPro" id="IPR015797">
    <property type="entry name" value="NUDIX_hydrolase-like_dom_sf"/>
</dbReference>